<gene>
    <name evidence="2" type="ORF">BS47DRAFT_1345755</name>
</gene>
<reference evidence="2" key="1">
    <citation type="journal article" date="2020" name="Nat. Commun.">
        <title>Large-scale genome sequencing of mycorrhizal fungi provides insights into the early evolution of symbiotic traits.</title>
        <authorList>
            <person name="Miyauchi S."/>
            <person name="Kiss E."/>
            <person name="Kuo A."/>
            <person name="Drula E."/>
            <person name="Kohler A."/>
            <person name="Sanchez-Garcia M."/>
            <person name="Morin E."/>
            <person name="Andreopoulos B."/>
            <person name="Barry K.W."/>
            <person name="Bonito G."/>
            <person name="Buee M."/>
            <person name="Carver A."/>
            <person name="Chen C."/>
            <person name="Cichocki N."/>
            <person name="Clum A."/>
            <person name="Culley D."/>
            <person name="Crous P.W."/>
            <person name="Fauchery L."/>
            <person name="Girlanda M."/>
            <person name="Hayes R.D."/>
            <person name="Keri Z."/>
            <person name="LaButti K."/>
            <person name="Lipzen A."/>
            <person name="Lombard V."/>
            <person name="Magnuson J."/>
            <person name="Maillard F."/>
            <person name="Murat C."/>
            <person name="Nolan M."/>
            <person name="Ohm R.A."/>
            <person name="Pangilinan J."/>
            <person name="Pereira M.F."/>
            <person name="Perotto S."/>
            <person name="Peter M."/>
            <person name="Pfister S."/>
            <person name="Riley R."/>
            <person name="Sitrit Y."/>
            <person name="Stielow J.B."/>
            <person name="Szollosi G."/>
            <person name="Zifcakova L."/>
            <person name="Stursova M."/>
            <person name="Spatafora J.W."/>
            <person name="Tedersoo L."/>
            <person name="Vaario L.M."/>
            <person name="Yamada A."/>
            <person name="Yan M."/>
            <person name="Wang P."/>
            <person name="Xu J."/>
            <person name="Bruns T."/>
            <person name="Baldrian P."/>
            <person name="Vilgalys R."/>
            <person name="Dunand C."/>
            <person name="Henrissat B."/>
            <person name="Grigoriev I.V."/>
            <person name="Hibbett D."/>
            <person name="Nagy L.G."/>
            <person name="Martin F.M."/>
        </authorList>
    </citation>
    <scope>NUCLEOTIDE SEQUENCE</scope>
    <source>
        <strain evidence="2">UP504</strain>
    </source>
</reference>
<dbReference type="AlphaFoldDB" id="A0A9P6AUE4"/>
<evidence type="ECO:0000256" key="1">
    <source>
        <dbReference type="SAM" id="MobiDB-lite"/>
    </source>
</evidence>
<proteinExistence type="predicted"/>
<comment type="caution">
    <text evidence="2">The sequence shown here is derived from an EMBL/GenBank/DDBJ whole genome shotgun (WGS) entry which is preliminary data.</text>
</comment>
<dbReference type="Proteomes" id="UP000886523">
    <property type="component" value="Unassembled WGS sequence"/>
</dbReference>
<accession>A0A9P6AUE4</accession>
<name>A0A9P6AUE4_9AGAM</name>
<organism evidence="2 3">
    <name type="scientific">Hydnum rufescens UP504</name>
    <dbReference type="NCBI Taxonomy" id="1448309"/>
    <lineage>
        <taxon>Eukaryota</taxon>
        <taxon>Fungi</taxon>
        <taxon>Dikarya</taxon>
        <taxon>Basidiomycota</taxon>
        <taxon>Agaricomycotina</taxon>
        <taxon>Agaricomycetes</taxon>
        <taxon>Cantharellales</taxon>
        <taxon>Hydnaceae</taxon>
        <taxon>Hydnum</taxon>
    </lineage>
</organism>
<keyword evidence="3" id="KW-1185">Reference proteome</keyword>
<dbReference type="EMBL" id="MU128990">
    <property type="protein sequence ID" value="KAF9512143.1"/>
    <property type="molecule type" value="Genomic_DNA"/>
</dbReference>
<evidence type="ECO:0000313" key="2">
    <source>
        <dbReference type="EMBL" id="KAF9512143.1"/>
    </source>
</evidence>
<evidence type="ECO:0000313" key="3">
    <source>
        <dbReference type="Proteomes" id="UP000886523"/>
    </source>
</evidence>
<feature type="region of interest" description="Disordered" evidence="1">
    <location>
        <begin position="149"/>
        <end position="170"/>
    </location>
</feature>
<protein>
    <submittedName>
        <fullName evidence="2">Uncharacterized protein</fullName>
    </submittedName>
</protein>
<sequence>MNRNTVICFRRSAAPLVASRNLAPTLCIVRRPAVACADHSHPSPRYYVTEPPKNGAEQGSKGGNNWLPITLVGVAAGGGYYYYAQYGSPLHVKPERETKDSGPHIESEARAAANRMEAKTASVVGRSGETANRWKSDTERKAAELREAASSQLGRAQAAGSEVRNSAVEHAQDAKRNLVSDIDKVKNMTSDKKAESWWWNWGKGSSPRP</sequence>